<keyword evidence="2" id="KW-1185">Reference proteome</keyword>
<protein>
    <submittedName>
        <fullName evidence="1">Uncharacterized protein</fullName>
    </submittedName>
</protein>
<accession>A0A330GX91</accession>
<evidence type="ECO:0000313" key="2">
    <source>
        <dbReference type="Proteomes" id="UP000251956"/>
    </source>
</evidence>
<dbReference type="EMBL" id="QMBQ01000001">
    <property type="protein sequence ID" value="RAZ79760.1"/>
    <property type="molecule type" value="Genomic_DNA"/>
</dbReference>
<name>A0A330GX91_9HYPH</name>
<proteinExistence type="predicted"/>
<dbReference type="Proteomes" id="UP000251956">
    <property type="component" value="Unassembled WGS sequence"/>
</dbReference>
<evidence type="ECO:0000313" key="1">
    <source>
        <dbReference type="EMBL" id="RAZ79760.1"/>
    </source>
</evidence>
<dbReference type="AlphaFoldDB" id="A0A330GX91"/>
<gene>
    <name evidence="1" type="ORF">DPM35_00170</name>
</gene>
<sequence>MISPLDVILIHDGTITPPGPKLVVCIHPGEGWYYRINSKNHWKPAVAISRDPHHGFLDHDSFLECGDPLELDDYVVEESIRYKGIIGHVSPTLCAEIVAALKDARYLKEVDKDAIRAILGKC</sequence>
<organism evidence="1 2">
    <name type="scientific">Mesorhizobium atlanticum</name>
    <dbReference type="NCBI Taxonomy" id="2233532"/>
    <lineage>
        <taxon>Bacteria</taxon>
        <taxon>Pseudomonadati</taxon>
        <taxon>Pseudomonadota</taxon>
        <taxon>Alphaproteobacteria</taxon>
        <taxon>Hyphomicrobiales</taxon>
        <taxon>Phyllobacteriaceae</taxon>
        <taxon>Mesorhizobium</taxon>
    </lineage>
</organism>
<reference evidence="1 2" key="1">
    <citation type="submission" date="2018-07" db="EMBL/GenBank/DDBJ databases">
        <title>Diversity of Mesorhizobium strains in Brazil.</title>
        <authorList>
            <person name="Helene L.C.F."/>
            <person name="Dall'Agnol R."/>
            <person name="Delamuta J.R.M."/>
            <person name="Hungria M."/>
        </authorList>
    </citation>
    <scope>NUCLEOTIDE SEQUENCE [LARGE SCALE GENOMIC DNA]</scope>
    <source>
        <strain evidence="1 2">CNPSo 3140</strain>
    </source>
</reference>
<comment type="caution">
    <text evidence="1">The sequence shown here is derived from an EMBL/GenBank/DDBJ whole genome shotgun (WGS) entry which is preliminary data.</text>
</comment>